<dbReference type="PANTHER" id="PTHR42928">
    <property type="entry name" value="TRICARBOXYLATE-BINDING PROTEIN"/>
    <property type="match status" value="1"/>
</dbReference>
<organism evidence="4 5">
    <name type="scientific">Pseudoclavibacter helvolus</name>
    <dbReference type="NCBI Taxonomy" id="255205"/>
    <lineage>
        <taxon>Bacteria</taxon>
        <taxon>Bacillati</taxon>
        <taxon>Actinomycetota</taxon>
        <taxon>Actinomycetes</taxon>
        <taxon>Micrococcales</taxon>
        <taxon>Microbacteriaceae</taxon>
        <taxon>Pseudoclavibacter</taxon>
    </lineage>
</organism>
<reference evidence="4 5" key="1">
    <citation type="submission" date="2020-08" db="EMBL/GenBank/DDBJ databases">
        <title>Sequencing the genomes of 1000 actinobacteria strains.</title>
        <authorList>
            <person name="Klenk H.-P."/>
        </authorList>
    </citation>
    <scope>NUCLEOTIDE SEQUENCE [LARGE SCALE GENOMIC DNA]</scope>
    <source>
        <strain evidence="4 5">DSM 20419</strain>
    </source>
</reference>
<dbReference type="Proteomes" id="UP000545286">
    <property type="component" value="Unassembled WGS sequence"/>
</dbReference>
<proteinExistence type="inferred from homology"/>
<dbReference type="RefSeq" id="WP_183626013.1">
    <property type="nucleotide sequence ID" value="NZ_JACHWJ010000004.1"/>
</dbReference>
<keyword evidence="4" id="KW-0675">Receptor</keyword>
<evidence type="ECO:0000313" key="5">
    <source>
        <dbReference type="Proteomes" id="UP000545286"/>
    </source>
</evidence>
<dbReference type="CDD" id="cd07012">
    <property type="entry name" value="PBP2_Bug_TTT"/>
    <property type="match status" value="1"/>
</dbReference>
<keyword evidence="3" id="KW-0732">Signal</keyword>
<comment type="caution">
    <text evidence="4">The sequence shown here is derived from an EMBL/GenBank/DDBJ whole genome shotgun (WGS) entry which is preliminary data.</text>
</comment>
<feature type="compositionally biased region" description="Basic residues" evidence="2">
    <location>
        <begin position="373"/>
        <end position="386"/>
    </location>
</feature>
<dbReference type="InterPro" id="IPR005064">
    <property type="entry name" value="BUG"/>
</dbReference>
<gene>
    <name evidence="4" type="ORF">FHX72_003018</name>
</gene>
<feature type="chain" id="PRO_5030709238" evidence="3">
    <location>
        <begin position="50"/>
        <end position="386"/>
    </location>
</feature>
<dbReference type="Gene3D" id="3.40.190.150">
    <property type="entry name" value="Bordetella uptake gene, domain 1"/>
    <property type="match status" value="1"/>
</dbReference>
<dbReference type="AlphaFoldDB" id="A0A7W4URV8"/>
<dbReference type="EMBL" id="JACHWJ010000004">
    <property type="protein sequence ID" value="MBB2958872.1"/>
    <property type="molecule type" value="Genomic_DNA"/>
</dbReference>
<feature type="region of interest" description="Disordered" evidence="2">
    <location>
        <begin position="352"/>
        <end position="386"/>
    </location>
</feature>
<evidence type="ECO:0000313" key="4">
    <source>
        <dbReference type="EMBL" id="MBB2958872.1"/>
    </source>
</evidence>
<keyword evidence="5" id="KW-1185">Reference proteome</keyword>
<feature type="region of interest" description="Disordered" evidence="2">
    <location>
        <begin position="1"/>
        <end position="20"/>
    </location>
</feature>
<name>A0A7W4URV8_9MICO</name>
<dbReference type="InterPro" id="IPR042100">
    <property type="entry name" value="Bug_dom1"/>
</dbReference>
<feature type="signal peptide" evidence="3">
    <location>
        <begin position="1"/>
        <end position="49"/>
    </location>
</feature>
<feature type="compositionally biased region" description="Polar residues" evidence="2">
    <location>
        <begin position="357"/>
        <end position="372"/>
    </location>
</feature>
<evidence type="ECO:0000256" key="2">
    <source>
        <dbReference type="SAM" id="MobiDB-lite"/>
    </source>
</evidence>
<feature type="compositionally biased region" description="Polar residues" evidence="2">
    <location>
        <begin position="1"/>
        <end position="13"/>
    </location>
</feature>
<sequence>MFTTPRNEHTPGSWTRRGRARGGARLTAVVAAAAAASLLSACTPGAAGAEDGAEFPQAGSTIEWIVPSAAGAGNDILARIMAPAMAEDLGVNIKVVNKEGGNQVIGLNALASAKPDGLSLGFTNIPSIFGRYLDPSKKAGFDRESFAPTGSFALNDIVIGVNKDSPYATTQELFDAVKASPGTITVGTDSRAGDDHVNLRTIEKELGLEFNIVHYNSGADKIAALVSGEVDFALGGVSSFIGQAKSGEINVLSVLSDVPSPFFPEVTTLSEQGFEVAPMSNNFAVSVPAGTPAPTVAALEAALQAATEDPDVVTALENAGTVPNWMPAADVATLWEEREATTKPIIEELIAGESRSVRSPNEPDTTSSVRIHQTSRRTAHAQRVRE</sequence>
<comment type="similarity">
    <text evidence="1">Belongs to the UPF0065 (bug) family.</text>
</comment>
<evidence type="ECO:0000256" key="1">
    <source>
        <dbReference type="ARBA" id="ARBA00006987"/>
    </source>
</evidence>
<dbReference type="SUPFAM" id="SSF53850">
    <property type="entry name" value="Periplasmic binding protein-like II"/>
    <property type="match status" value="1"/>
</dbReference>
<protein>
    <submittedName>
        <fullName evidence="4">Tripartite-type tricarboxylate transporter receptor subunit TctC</fullName>
    </submittedName>
</protein>
<accession>A0A7W4URV8</accession>
<dbReference type="Gene3D" id="3.40.190.10">
    <property type="entry name" value="Periplasmic binding protein-like II"/>
    <property type="match status" value="1"/>
</dbReference>
<dbReference type="PANTHER" id="PTHR42928:SF5">
    <property type="entry name" value="BLR1237 PROTEIN"/>
    <property type="match status" value="1"/>
</dbReference>
<evidence type="ECO:0000256" key="3">
    <source>
        <dbReference type="SAM" id="SignalP"/>
    </source>
</evidence>
<dbReference type="Pfam" id="PF03401">
    <property type="entry name" value="TctC"/>
    <property type="match status" value="1"/>
</dbReference>